<accession>A0AAV1J342</accession>
<evidence type="ECO:0000313" key="2">
    <source>
        <dbReference type="Proteomes" id="UP001497472"/>
    </source>
</evidence>
<name>A0AAV1J342_9NEOP</name>
<dbReference type="Proteomes" id="UP001497472">
    <property type="component" value="Unassembled WGS sequence"/>
</dbReference>
<comment type="caution">
    <text evidence="1">The sequence shown here is derived from an EMBL/GenBank/DDBJ whole genome shotgun (WGS) entry which is preliminary data.</text>
</comment>
<dbReference type="AlphaFoldDB" id="A0AAV1J342"/>
<gene>
    <name evidence="1" type="ORF">LNINA_LOCUS2520</name>
</gene>
<organism evidence="1 2">
    <name type="scientific">Leptosia nina</name>
    <dbReference type="NCBI Taxonomy" id="320188"/>
    <lineage>
        <taxon>Eukaryota</taxon>
        <taxon>Metazoa</taxon>
        <taxon>Ecdysozoa</taxon>
        <taxon>Arthropoda</taxon>
        <taxon>Hexapoda</taxon>
        <taxon>Insecta</taxon>
        <taxon>Pterygota</taxon>
        <taxon>Neoptera</taxon>
        <taxon>Endopterygota</taxon>
        <taxon>Lepidoptera</taxon>
        <taxon>Glossata</taxon>
        <taxon>Ditrysia</taxon>
        <taxon>Papilionoidea</taxon>
        <taxon>Pieridae</taxon>
        <taxon>Pierinae</taxon>
        <taxon>Leptosia</taxon>
    </lineage>
</organism>
<proteinExistence type="predicted"/>
<sequence>MLNMLAYFYSLYSSKKKGRSYTVRELIHDSFFDLKPLAAGNYIVTEDGEKWADIKVVQENRKKLLFKTFYDDQEFKSVSTFIKRQAKTNNVVTTTLEKIVFSKGKVSDTEQGILELIEKNVIPKYYEAFYSNL</sequence>
<evidence type="ECO:0000313" key="1">
    <source>
        <dbReference type="EMBL" id="CAK1542643.1"/>
    </source>
</evidence>
<dbReference type="EMBL" id="CAVLEF010000003">
    <property type="protein sequence ID" value="CAK1542643.1"/>
    <property type="molecule type" value="Genomic_DNA"/>
</dbReference>
<protein>
    <submittedName>
        <fullName evidence="1">Uncharacterized protein</fullName>
    </submittedName>
</protein>
<keyword evidence="2" id="KW-1185">Reference proteome</keyword>
<reference evidence="1 2" key="1">
    <citation type="submission" date="2023-11" db="EMBL/GenBank/DDBJ databases">
        <authorList>
            <person name="Okamura Y."/>
        </authorList>
    </citation>
    <scope>NUCLEOTIDE SEQUENCE [LARGE SCALE GENOMIC DNA]</scope>
</reference>